<reference evidence="7 8" key="1">
    <citation type="journal article" date="2016" name="Nat. Commun.">
        <title>Thousands of microbial genomes shed light on interconnected biogeochemical processes in an aquifer system.</title>
        <authorList>
            <person name="Anantharaman K."/>
            <person name="Brown C.T."/>
            <person name="Hug L.A."/>
            <person name="Sharon I."/>
            <person name="Castelle C.J."/>
            <person name="Probst A.J."/>
            <person name="Thomas B.C."/>
            <person name="Singh A."/>
            <person name="Wilkins M.J."/>
            <person name="Karaoz U."/>
            <person name="Brodie E.L."/>
            <person name="Williams K.H."/>
            <person name="Hubbard S.S."/>
            <person name="Banfield J.F."/>
        </authorList>
    </citation>
    <scope>NUCLEOTIDE SEQUENCE [LARGE SCALE GENOMIC DNA]</scope>
</reference>
<dbReference type="GO" id="GO:0006298">
    <property type="term" value="P:mismatch repair"/>
    <property type="evidence" value="ECO:0007669"/>
    <property type="project" value="TreeGrafter"/>
</dbReference>
<dbReference type="SUPFAM" id="SSF53335">
    <property type="entry name" value="S-adenosyl-L-methionine-dependent methyltransferases"/>
    <property type="match status" value="1"/>
</dbReference>
<keyword evidence="3 7" id="KW-0489">Methyltransferase</keyword>
<dbReference type="EMBL" id="MGHS01000009">
    <property type="protein sequence ID" value="OGM77055.1"/>
    <property type="molecule type" value="Genomic_DNA"/>
</dbReference>
<organism evidence="7 8">
    <name type="scientific">Candidatus Woesebacteria bacterium RIFOXYA1_FULL_40_18</name>
    <dbReference type="NCBI Taxonomy" id="1802532"/>
    <lineage>
        <taxon>Bacteria</taxon>
        <taxon>Candidatus Woeseibacteriota</taxon>
    </lineage>
</organism>
<dbReference type="InterPro" id="IPR012263">
    <property type="entry name" value="M_m6A_EcoRV"/>
</dbReference>
<comment type="similarity">
    <text evidence="1">Belongs to the N(4)/N(6)-methyltransferase family.</text>
</comment>
<dbReference type="EC" id="2.1.1.72" evidence="2"/>
<dbReference type="PANTHER" id="PTHR30481:SF2">
    <property type="entry name" value="SITE-SPECIFIC DNA-METHYLTRANSFERASE (ADENINE-SPECIFIC)"/>
    <property type="match status" value="1"/>
</dbReference>
<dbReference type="GO" id="GO:0009307">
    <property type="term" value="P:DNA restriction-modification system"/>
    <property type="evidence" value="ECO:0007669"/>
    <property type="project" value="InterPro"/>
</dbReference>
<dbReference type="Gene3D" id="3.40.50.150">
    <property type="entry name" value="Vaccinia Virus protein VP39"/>
    <property type="match status" value="1"/>
</dbReference>
<dbReference type="PANTHER" id="PTHR30481">
    <property type="entry name" value="DNA ADENINE METHYLASE"/>
    <property type="match status" value="1"/>
</dbReference>
<evidence type="ECO:0000256" key="3">
    <source>
        <dbReference type="ARBA" id="ARBA00022603"/>
    </source>
</evidence>
<comment type="caution">
    <text evidence="7">The sequence shown here is derived from an EMBL/GenBank/DDBJ whole genome shotgun (WGS) entry which is preliminary data.</text>
</comment>
<comment type="catalytic activity">
    <reaction evidence="6">
        <text>a 2'-deoxyadenosine in DNA + S-adenosyl-L-methionine = an N(6)-methyl-2'-deoxyadenosine in DNA + S-adenosyl-L-homocysteine + H(+)</text>
        <dbReference type="Rhea" id="RHEA:15197"/>
        <dbReference type="Rhea" id="RHEA-COMP:12418"/>
        <dbReference type="Rhea" id="RHEA-COMP:12419"/>
        <dbReference type="ChEBI" id="CHEBI:15378"/>
        <dbReference type="ChEBI" id="CHEBI:57856"/>
        <dbReference type="ChEBI" id="CHEBI:59789"/>
        <dbReference type="ChEBI" id="CHEBI:90615"/>
        <dbReference type="ChEBI" id="CHEBI:90616"/>
        <dbReference type="EC" id="2.1.1.72"/>
    </reaction>
</comment>
<dbReference type="STRING" id="1802532.A2210_01210"/>
<keyword evidence="5" id="KW-0949">S-adenosyl-L-methionine</keyword>
<gene>
    <name evidence="7" type="ORF">A2210_01210</name>
</gene>
<dbReference type="Pfam" id="PF02086">
    <property type="entry name" value="MethyltransfD12"/>
    <property type="match status" value="1"/>
</dbReference>
<dbReference type="PIRSF" id="PIRSF000398">
    <property type="entry name" value="M_m6A_EcoRV"/>
    <property type="match status" value="1"/>
</dbReference>
<dbReference type="GO" id="GO:1904047">
    <property type="term" value="F:S-adenosyl-L-methionine binding"/>
    <property type="evidence" value="ECO:0007669"/>
    <property type="project" value="TreeGrafter"/>
</dbReference>
<evidence type="ECO:0000256" key="6">
    <source>
        <dbReference type="ARBA" id="ARBA00047942"/>
    </source>
</evidence>
<keyword evidence="4 7" id="KW-0808">Transferase</keyword>
<name>A0A1F8CNB6_9BACT</name>
<dbReference type="Gene3D" id="1.10.1020.10">
    <property type="entry name" value="Adenine-specific Methyltransferase, Domain 2"/>
    <property type="match status" value="1"/>
</dbReference>
<evidence type="ECO:0000256" key="2">
    <source>
        <dbReference type="ARBA" id="ARBA00011900"/>
    </source>
</evidence>
<dbReference type="GO" id="GO:0032259">
    <property type="term" value="P:methylation"/>
    <property type="evidence" value="ECO:0007669"/>
    <property type="project" value="UniProtKB-KW"/>
</dbReference>
<dbReference type="PRINTS" id="PR00505">
    <property type="entry name" value="D12N6MTFRASE"/>
</dbReference>
<dbReference type="InterPro" id="IPR023095">
    <property type="entry name" value="Ade_MeTrfase_dom_2"/>
</dbReference>
<dbReference type="AlphaFoldDB" id="A0A1F8CNB6"/>
<protein>
    <recommendedName>
        <fullName evidence="2">site-specific DNA-methyltransferase (adenine-specific)</fullName>
        <ecNumber evidence="2">2.1.1.72</ecNumber>
    </recommendedName>
</protein>
<evidence type="ECO:0000256" key="5">
    <source>
        <dbReference type="ARBA" id="ARBA00022691"/>
    </source>
</evidence>
<evidence type="ECO:0000256" key="1">
    <source>
        <dbReference type="ARBA" id="ARBA00006594"/>
    </source>
</evidence>
<dbReference type="Proteomes" id="UP000177855">
    <property type="component" value="Unassembled WGS sequence"/>
</dbReference>
<dbReference type="InterPro" id="IPR029063">
    <property type="entry name" value="SAM-dependent_MTases_sf"/>
</dbReference>
<dbReference type="GO" id="GO:0009007">
    <property type="term" value="F:site-specific DNA-methyltransferase (adenine-specific) activity"/>
    <property type="evidence" value="ECO:0007669"/>
    <property type="project" value="UniProtKB-EC"/>
</dbReference>
<sequence length="294" mass="33952">MNFCSPLRYPGGKNKLAKFIASVCEKNNVNGHYIEPYAGGASVALHLLMNGYVSKITINDIDRSIYAFWYSVTRKTDKLCDLIENTEVAIDNWHKSRDLQKNKNKARLLDLGFSTLFLNRTNMSGIIDGGVIGGQKQLGKYKIDCRFNKTELIRKIRLIAEYKKSIEISRFDALDLIKRVQQKSKKSSTIYYFDPPYFLKGESLYMNHYQRDDHVAVSEAIKKIKNSQWIVSYDNMSEIKNMYSGYRKIEYSLLHTARTNKIGKEVLFFSNNLVVPEITGPKSFYSSYIKSVEY</sequence>
<evidence type="ECO:0000313" key="7">
    <source>
        <dbReference type="EMBL" id="OGM77055.1"/>
    </source>
</evidence>
<accession>A0A1F8CNB6</accession>
<evidence type="ECO:0000313" key="8">
    <source>
        <dbReference type="Proteomes" id="UP000177855"/>
    </source>
</evidence>
<evidence type="ECO:0000256" key="4">
    <source>
        <dbReference type="ARBA" id="ARBA00022679"/>
    </source>
</evidence>
<dbReference type="GO" id="GO:0043565">
    <property type="term" value="F:sequence-specific DNA binding"/>
    <property type="evidence" value="ECO:0007669"/>
    <property type="project" value="TreeGrafter"/>
</dbReference>
<proteinExistence type="inferred from homology"/>
<dbReference type="InterPro" id="IPR012327">
    <property type="entry name" value="MeTrfase_D12"/>
</dbReference>